<comment type="caution">
    <text evidence="1">The sequence shown here is derived from an EMBL/GenBank/DDBJ whole genome shotgun (WGS) entry which is preliminary data.</text>
</comment>
<keyword evidence="2" id="KW-1185">Reference proteome</keyword>
<dbReference type="EMBL" id="JAPQKL010000006">
    <property type="protein sequence ID" value="KAJ5124512.1"/>
    <property type="molecule type" value="Genomic_DNA"/>
</dbReference>
<name>A0A9W9KXE5_9EURO</name>
<reference evidence="1" key="1">
    <citation type="submission" date="2022-11" db="EMBL/GenBank/DDBJ databases">
        <authorList>
            <person name="Petersen C."/>
        </authorList>
    </citation>
    <scope>NUCLEOTIDE SEQUENCE</scope>
    <source>
        <strain evidence="1">IBT 22155</strain>
    </source>
</reference>
<dbReference type="AlphaFoldDB" id="A0A9W9KXE5"/>
<accession>A0A9W9KXE5</accession>
<reference evidence="1" key="2">
    <citation type="journal article" date="2023" name="IMA Fungus">
        <title>Comparative genomic study of the Penicillium genus elucidates a diverse pangenome and 15 lateral gene transfer events.</title>
        <authorList>
            <person name="Petersen C."/>
            <person name="Sorensen T."/>
            <person name="Nielsen M.R."/>
            <person name="Sondergaard T.E."/>
            <person name="Sorensen J.L."/>
            <person name="Fitzpatrick D.A."/>
            <person name="Frisvad J.C."/>
            <person name="Nielsen K.L."/>
        </authorList>
    </citation>
    <scope>NUCLEOTIDE SEQUENCE</scope>
    <source>
        <strain evidence="1">IBT 22155</strain>
    </source>
</reference>
<dbReference type="GeneID" id="81408251"/>
<gene>
    <name evidence="1" type="ORF">N7515_008337</name>
</gene>
<evidence type="ECO:0000313" key="2">
    <source>
        <dbReference type="Proteomes" id="UP001149079"/>
    </source>
</evidence>
<dbReference type="Proteomes" id="UP001149079">
    <property type="component" value="Unassembled WGS sequence"/>
</dbReference>
<organism evidence="1 2">
    <name type="scientific">Penicillium bovifimosum</name>
    <dbReference type="NCBI Taxonomy" id="126998"/>
    <lineage>
        <taxon>Eukaryota</taxon>
        <taxon>Fungi</taxon>
        <taxon>Dikarya</taxon>
        <taxon>Ascomycota</taxon>
        <taxon>Pezizomycotina</taxon>
        <taxon>Eurotiomycetes</taxon>
        <taxon>Eurotiomycetidae</taxon>
        <taxon>Eurotiales</taxon>
        <taxon>Aspergillaceae</taxon>
        <taxon>Penicillium</taxon>
    </lineage>
</organism>
<proteinExistence type="predicted"/>
<protein>
    <submittedName>
        <fullName evidence="1">Uncharacterized protein</fullName>
    </submittedName>
</protein>
<dbReference type="RefSeq" id="XP_056518911.1">
    <property type="nucleotide sequence ID" value="XM_056669081.1"/>
</dbReference>
<evidence type="ECO:0000313" key="1">
    <source>
        <dbReference type="EMBL" id="KAJ5124512.1"/>
    </source>
</evidence>
<sequence length="197" mass="23009">MERRFDTAGHALTQQRRKRRQQLVVSSQQEGELPVILDFWIGPRGKKLEKIITVRHHLQPRMILGFDDFILHDLFPAIPETLYRYEPREKDILILAAEVEKSKTPVAYSACLDYRQDSEDLYIALSRHNRPGRKDIHMSVVIWRDPPTQVIKKEPAFIRGGPASIRNEPAPIRKEPAFIKQEPVFIKQEPVFIKQEP</sequence>